<dbReference type="Proteomes" id="UP001168990">
    <property type="component" value="Unassembled WGS sequence"/>
</dbReference>
<evidence type="ECO:0000313" key="2">
    <source>
        <dbReference type="EMBL" id="KAK0160957.1"/>
    </source>
</evidence>
<sequence>MEQLTEHDEACILEVIFDSHEVMSGESGEIHQVLELEAPNHPIVLNNLVQVLRFVGPVVVGKGKAGTKALCQRGLLHRLAGRENETKQDFEVAAKHGSAFARTQLVNLNSYAAMRNAMLREINSKSKLYCE</sequence>
<gene>
    <name evidence="2" type="ORF">PV328_008304</name>
</gene>
<dbReference type="InterPro" id="IPR038906">
    <property type="entry name" value="TTC36"/>
</dbReference>
<dbReference type="AlphaFoldDB" id="A0AA39CAI8"/>
<comment type="caution">
    <text evidence="2">The sequence shown here is derived from an EMBL/GenBank/DDBJ whole genome shotgun (WGS) entry which is preliminary data.</text>
</comment>
<protein>
    <submittedName>
        <fullName evidence="2">Uncharacterized protein</fullName>
    </submittedName>
</protein>
<dbReference type="EMBL" id="JAQQBS010001423">
    <property type="protein sequence ID" value="KAK0160957.1"/>
    <property type="molecule type" value="Genomic_DNA"/>
</dbReference>
<keyword evidence="3" id="KW-1185">Reference proteome</keyword>
<dbReference type="PANTHER" id="PTHR21405:SF0">
    <property type="entry name" value="TETRATRICOPEPTIDE REPEAT PROTEIN 36"/>
    <property type="match status" value="1"/>
</dbReference>
<reference evidence="2" key="2">
    <citation type="submission" date="2023-03" db="EMBL/GenBank/DDBJ databases">
        <authorList>
            <person name="Inwood S.N."/>
            <person name="Skelly J.G."/>
            <person name="Guhlin J."/>
            <person name="Harrop T.W.R."/>
            <person name="Goldson S.G."/>
            <person name="Dearden P.K."/>
        </authorList>
    </citation>
    <scope>NUCLEOTIDE SEQUENCE</scope>
    <source>
        <strain evidence="2">Irish</strain>
        <tissue evidence="2">Whole body</tissue>
    </source>
</reference>
<evidence type="ECO:0000313" key="3">
    <source>
        <dbReference type="Proteomes" id="UP001168990"/>
    </source>
</evidence>
<organism evidence="2 3">
    <name type="scientific">Microctonus aethiopoides</name>
    <dbReference type="NCBI Taxonomy" id="144406"/>
    <lineage>
        <taxon>Eukaryota</taxon>
        <taxon>Metazoa</taxon>
        <taxon>Ecdysozoa</taxon>
        <taxon>Arthropoda</taxon>
        <taxon>Hexapoda</taxon>
        <taxon>Insecta</taxon>
        <taxon>Pterygota</taxon>
        <taxon>Neoptera</taxon>
        <taxon>Endopterygota</taxon>
        <taxon>Hymenoptera</taxon>
        <taxon>Apocrita</taxon>
        <taxon>Ichneumonoidea</taxon>
        <taxon>Braconidae</taxon>
        <taxon>Euphorinae</taxon>
        <taxon>Microctonus</taxon>
    </lineage>
</organism>
<dbReference type="PANTHER" id="PTHR21405">
    <property type="entry name" value="CDNA SEQUENCE BC021608"/>
    <property type="match status" value="1"/>
</dbReference>
<proteinExistence type="inferred from homology"/>
<accession>A0AA39CAI8</accession>
<reference evidence="2" key="1">
    <citation type="journal article" date="2023" name="bioRxiv">
        <title>Scaffold-level genome assemblies of two parasitoid biocontrol wasps reveal the parthenogenesis mechanism and an associated novel virus.</title>
        <authorList>
            <person name="Inwood S."/>
            <person name="Skelly J."/>
            <person name="Guhlin J."/>
            <person name="Harrop T."/>
            <person name="Goldson S."/>
            <person name="Dearden P."/>
        </authorList>
    </citation>
    <scope>NUCLEOTIDE SEQUENCE</scope>
    <source>
        <strain evidence="2">Irish</strain>
        <tissue evidence="2">Whole body</tissue>
    </source>
</reference>
<comment type="similarity">
    <text evidence="1">Belongs to the TTC36 family.</text>
</comment>
<name>A0AA39CAI8_9HYME</name>
<evidence type="ECO:0000256" key="1">
    <source>
        <dbReference type="ARBA" id="ARBA00006995"/>
    </source>
</evidence>
<dbReference type="GO" id="GO:0006570">
    <property type="term" value="P:tyrosine metabolic process"/>
    <property type="evidence" value="ECO:0007669"/>
    <property type="project" value="TreeGrafter"/>
</dbReference>